<dbReference type="Proteomes" id="UP001466331">
    <property type="component" value="Unassembled WGS sequence"/>
</dbReference>
<organism evidence="2 3">
    <name type="scientific">Rarispira pelagica</name>
    <dbReference type="NCBI Taxonomy" id="3141764"/>
    <lineage>
        <taxon>Bacteria</taxon>
        <taxon>Pseudomonadati</taxon>
        <taxon>Spirochaetota</taxon>
        <taxon>Spirochaetia</taxon>
        <taxon>Winmispirales</taxon>
        <taxon>Winmispiraceae</taxon>
        <taxon>Rarispira</taxon>
    </lineage>
</organism>
<evidence type="ECO:0000256" key="1">
    <source>
        <dbReference type="SAM" id="MobiDB-lite"/>
    </source>
</evidence>
<comment type="caution">
    <text evidence="2">The sequence shown here is derived from an EMBL/GenBank/DDBJ whole genome shotgun (WGS) entry which is preliminary data.</text>
</comment>
<dbReference type="EMBL" id="JBCHKQ010000003">
    <property type="protein sequence ID" value="MEM5948413.1"/>
    <property type="molecule type" value="Genomic_DNA"/>
</dbReference>
<sequence length="103" mass="11641">MSVYRIHVNWKDKELVVEAKSLDMTHPYFVSIKDIILPQKSSLIINPQDDDVRKLVGNANHIMIPFQKVALIEELSEEEHASASRVRSFKVEEGGAKDTPPGD</sequence>
<evidence type="ECO:0000313" key="3">
    <source>
        <dbReference type="Proteomes" id="UP001466331"/>
    </source>
</evidence>
<dbReference type="InterPro" id="IPR014949">
    <property type="entry name" value="DUF1820"/>
</dbReference>
<gene>
    <name evidence="2" type="ORF">WKV44_07630</name>
</gene>
<proteinExistence type="predicted"/>
<reference evidence="2 3" key="1">
    <citation type="submission" date="2024-03" db="EMBL/GenBank/DDBJ databases">
        <title>Ignisphaera cupida sp. nov., a hyperthermophilic hydrolytic archaeon from a hot spring of Kamchatka, and proposal of Ignisphaeraceae fam. nov.</title>
        <authorList>
            <person name="Podosokorskaya O.A."/>
            <person name="Elcheninov A.G."/>
            <person name="Maltseva A.I."/>
            <person name="Zayulina K.S."/>
            <person name="Novikov A."/>
            <person name="Merkel A.Y."/>
        </authorList>
    </citation>
    <scope>NUCLEOTIDE SEQUENCE [LARGE SCALE GENOMIC DNA]</scope>
    <source>
        <strain evidence="2 3">38H-sp</strain>
    </source>
</reference>
<feature type="region of interest" description="Disordered" evidence="1">
    <location>
        <begin position="80"/>
        <end position="103"/>
    </location>
</feature>
<protein>
    <submittedName>
        <fullName evidence="2">DUF1820 family protein</fullName>
    </submittedName>
</protein>
<evidence type="ECO:0000313" key="2">
    <source>
        <dbReference type="EMBL" id="MEM5948413.1"/>
    </source>
</evidence>
<accession>A0ABU9UCL7</accession>
<dbReference type="Pfam" id="PF08850">
    <property type="entry name" value="DUF1820"/>
    <property type="match status" value="1"/>
</dbReference>
<name>A0ABU9UCL7_9SPIR</name>
<keyword evidence="3" id="KW-1185">Reference proteome</keyword>
<dbReference type="RefSeq" id="WP_420069970.1">
    <property type="nucleotide sequence ID" value="NZ_JBCHKQ010000003.1"/>
</dbReference>